<dbReference type="EMBL" id="KT381880">
    <property type="protein sequence ID" value="ALF01802.1"/>
    <property type="molecule type" value="Genomic_DNA"/>
</dbReference>
<protein>
    <submittedName>
        <fullName evidence="1">Uncharacterized protein</fullName>
    </submittedName>
</protein>
<name>A0A0M4R4C4_9CAUD</name>
<reference evidence="1 2" key="1">
    <citation type="submission" date="2015-08" db="EMBL/GenBank/DDBJ databases">
        <title>The Complete Genome of Citrobacter freundii Myophage Margaery.</title>
        <authorList>
            <person name="Yi D."/>
            <person name="Cadungog J.N."/>
            <person name="Cahill J.L."/>
            <person name="Rasche E.S."/>
            <person name="Everett G.F.K."/>
        </authorList>
    </citation>
    <scope>NUCLEOTIDE SEQUENCE [LARGE SCALE GENOMIC DNA]</scope>
</reference>
<proteinExistence type="predicted"/>
<dbReference type="KEGG" id="vg:26647298"/>
<dbReference type="GeneID" id="26647298"/>
<accession>A0A0M4R4C4</accession>
<sequence>MKAKMMKFVKDWRKGAAIGESYVIVDIESNLLEGANVLEVPRYGMVEAADKAKELNGYVLHIIEAIEKELA</sequence>
<evidence type="ECO:0000313" key="2">
    <source>
        <dbReference type="Proteomes" id="UP000201970"/>
    </source>
</evidence>
<dbReference type="RefSeq" id="YP_009194928.1">
    <property type="nucleotide sequence ID" value="NC_028755.1"/>
</dbReference>
<organism evidence="1 2">
    <name type="scientific">Citrobacter phage Margaery</name>
    <dbReference type="NCBI Taxonomy" id="1701810"/>
    <lineage>
        <taxon>Viruses</taxon>
        <taxon>Duplodnaviria</taxon>
        <taxon>Heunggongvirae</taxon>
        <taxon>Uroviricota</taxon>
        <taxon>Caudoviricetes</taxon>
        <taxon>Pantevenvirales</taxon>
        <taxon>Straboviridae</taxon>
        <taxon>Pseudotevenvirus</taxon>
        <taxon>Pseudotevenvirus margaery</taxon>
    </lineage>
</organism>
<dbReference type="Proteomes" id="UP000201970">
    <property type="component" value="Segment"/>
</dbReference>
<evidence type="ECO:0000313" key="1">
    <source>
        <dbReference type="EMBL" id="ALF01802.1"/>
    </source>
</evidence>
<gene>
    <name evidence="1" type="ORF">CPT_Margaery113</name>
</gene>
<keyword evidence="2" id="KW-1185">Reference proteome</keyword>